<sequence>RQTQSGYCFQNLLSQTQTGHPSLIQVTHSLQSLCLSLAEAKILQEVIAASEEGHAPVDHGMKLWMGLRRNRRQCYDASKPLRGFHWLTGDHDSSFSVWLKEPAVTCAVDRCVVITYHPASLKSHGTLVLKWQEGNCYIRTEFICKFSPLGLCPAPHYANQTKVMYRTPYGFSDRPLDLAPEGSMATTTCDASGRKISAGELRLQGRLSTSLARVQCFCHAGFVLEGNGVNCSDVDECEMMRPCLHRCNNLPGEFYCSCFDGYHLANDRSTLVMNGGSTNITSTSITLSSSTPMSFTQVFHQRTQSVSVRIKQGERSDLNVRQKRGADRVLLAVMAASVLIILIAIISCLVSYHQVEEQERKNKARRRELRLKNPSDVGTSVDGTDGVGTGPLCCTISAREKRGNC</sequence>
<keyword evidence="12" id="KW-0675">Receptor</keyword>
<protein>
    <recommendedName>
        <fullName evidence="21">EGF-like domain-containing protein</fullName>
    </recommendedName>
</protein>
<dbReference type="PROSITE" id="PS00010">
    <property type="entry name" value="ASX_HYDROXYL"/>
    <property type="match status" value="1"/>
</dbReference>
<accession>A0A8C4NFR4</accession>
<evidence type="ECO:0000256" key="11">
    <source>
        <dbReference type="ARBA" id="ARBA00023157"/>
    </source>
</evidence>
<evidence type="ECO:0000256" key="7">
    <source>
        <dbReference type="ARBA" id="ARBA00022734"/>
    </source>
</evidence>
<evidence type="ECO:0000256" key="13">
    <source>
        <dbReference type="ARBA" id="ARBA00023180"/>
    </source>
</evidence>
<dbReference type="Gene3D" id="3.10.100.10">
    <property type="entry name" value="Mannose-Binding Protein A, subunit A"/>
    <property type="match status" value="1"/>
</dbReference>
<dbReference type="InterPro" id="IPR001304">
    <property type="entry name" value="C-type_lectin-like"/>
</dbReference>
<evidence type="ECO:0000256" key="2">
    <source>
        <dbReference type="ARBA" id="ARBA00022536"/>
    </source>
</evidence>
<dbReference type="FunFam" id="2.10.25.10:FF:000009">
    <property type="entry name" value="Low-density lipoprotein receptor isoform 1"/>
    <property type="match status" value="1"/>
</dbReference>
<dbReference type="SMART" id="SM00179">
    <property type="entry name" value="EGF_CA"/>
    <property type="match status" value="1"/>
</dbReference>
<organism evidence="19 20">
    <name type="scientific">Eptatretus burgeri</name>
    <name type="common">Inshore hagfish</name>
    <dbReference type="NCBI Taxonomy" id="7764"/>
    <lineage>
        <taxon>Eukaryota</taxon>
        <taxon>Metazoa</taxon>
        <taxon>Chordata</taxon>
        <taxon>Craniata</taxon>
        <taxon>Vertebrata</taxon>
        <taxon>Cyclostomata</taxon>
        <taxon>Myxini</taxon>
        <taxon>Myxiniformes</taxon>
        <taxon>Myxinidae</taxon>
        <taxon>Eptatretinae</taxon>
        <taxon>Eptatretus</taxon>
    </lineage>
</organism>
<dbReference type="PROSITE" id="PS50026">
    <property type="entry name" value="EGF_3"/>
    <property type="match status" value="1"/>
</dbReference>
<reference evidence="19" key="1">
    <citation type="submission" date="2025-08" db="UniProtKB">
        <authorList>
            <consortium name="Ensembl"/>
        </authorList>
    </citation>
    <scope>IDENTIFICATION</scope>
</reference>
<evidence type="ECO:0000256" key="1">
    <source>
        <dbReference type="ARBA" id="ARBA00004479"/>
    </source>
</evidence>
<dbReference type="PANTHER" id="PTHR14789">
    <property type="entry name" value="CHONDROLECTIN VARIANT CHODLFDELTAE"/>
    <property type="match status" value="1"/>
</dbReference>
<feature type="disulfide bond" evidence="14">
    <location>
        <begin position="237"/>
        <end position="247"/>
    </location>
</feature>
<dbReference type="GO" id="GO:0005737">
    <property type="term" value="C:cytoplasm"/>
    <property type="evidence" value="ECO:0007669"/>
    <property type="project" value="TreeGrafter"/>
</dbReference>
<dbReference type="InterPro" id="IPR016186">
    <property type="entry name" value="C-type_lectin-like/link_sf"/>
</dbReference>
<keyword evidence="6" id="KW-0732">Signal</keyword>
<feature type="domain" description="EGF-like" evidence="17">
    <location>
        <begin position="233"/>
        <end position="268"/>
    </location>
</feature>
<dbReference type="CDD" id="cd00054">
    <property type="entry name" value="EGF_CA"/>
    <property type="match status" value="1"/>
</dbReference>
<dbReference type="InterPro" id="IPR018097">
    <property type="entry name" value="EGF_Ca-bd_CS"/>
</dbReference>
<dbReference type="GO" id="GO:0006897">
    <property type="term" value="P:endocytosis"/>
    <property type="evidence" value="ECO:0007669"/>
    <property type="project" value="UniProtKB-KW"/>
</dbReference>
<dbReference type="InterPro" id="IPR000152">
    <property type="entry name" value="EGF-type_Asp/Asn_hydroxyl_site"/>
</dbReference>
<name>A0A8C4NFR4_EPTBU</name>
<dbReference type="InterPro" id="IPR000742">
    <property type="entry name" value="EGF"/>
</dbReference>
<keyword evidence="7" id="KW-0430">Lectin</keyword>
<evidence type="ECO:0000256" key="9">
    <source>
        <dbReference type="ARBA" id="ARBA00022989"/>
    </source>
</evidence>
<evidence type="ECO:0008006" key="21">
    <source>
        <dbReference type="Google" id="ProtNLM"/>
    </source>
</evidence>
<dbReference type="GeneTree" id="ENSGT00940000156996"/>
<evidence type="ECO:0000259" key="18">
    <source>
        <dbReference type="PROSITE" id="PS50041"/>
    </source>
</evidence>
<evidence type="ECO:0000256" key="4">
    <source>
        <dbReference type="ARBA" id="ARBA00022583"/>
    </source>
</evidence>
<keyword evidence="10 16" id="KW-0472">Membrane</keyword>
<dbReference type="GO" id="GO:0050772">
    <property type="term" value="P:positive regulation of axonogenesis"/>
    <property type="evidence" value="ECO:0007669"/>
    <property type="project" value="TreeGrafter"/>
</dbReference>
<keyword evidence="3" id="KW-0597">Phosphoprotein</keyword>
<keyword evidence="9 16" id="KW-1133">Transmembrane helix</keyword>
<keyword evidence="13" id="KW-0325">Glycoprotein</keyword>
<dbReference type="PROSITE" id="PS50041">
    <property type="entry name" value="C_TYPE_LECTIN_2"/>
    <property type="match status" value="1"/>
</dbReference>
<proteinExistence type="predicted"/>
<dbReference type="GO" id="GO:0005509">
    <property type="term" value="F:calcium ion binding"/>
    <property type="evidence" value="ECO:0007669"/>
    <property type="project" value="InterPro"/>
</dbReference>
<keyword evidence="20" id="KW-1185">Reference proteome</keyword>
<evidence type="ECO:0000313" key="19">
    <source>
        <dbReference type="Ensembl" id="ENSEBUP00000002286.1"/>
    </source>
</evidence>
<evidence type="ECO:0000256" key="16">
    <source>
        <dbReference type="SAM" id="Phobius"/>
    </source>
</evidence>
<dbReference type="GO" id="GO:0030246">
    <property type="term" value="F:carbohydrate binding"/>
    <property type="evidence" value="ECO:0007669"/>
    <property type="project" value="UniProtKB-KW"/>
</dbReference>
<dbReference type="PROSITE" id="PS01187">
    <property type="entry name" value="EGF_CA"/>
    <property type="match status" value="1"/>
</dbReference>
<dbReference type="InterPro" id="IPR016187">
    <property type="entry name" value="CTDL_fold"/>
</dbReference>
<evidence type="ECO:0000256" key="5">
    <source>
        <dbReference type="ARBA" id="ARBA00022692"/>
    </source>
</evidence>
<evidence type="ECO:0000256" key="14">
    <source>
        <dbReference type="PROSITE-ProRule" id="PRU00076"/>
    </source>
</evidence>
<evidence type="ECO:0000256" key="15">
    <source>
        <dbReference type="SAM" id="MobiDB-lite"/>
    </source>
</evidence>
<evidence type="ECO:0000256" key="12">
    <source>
        <dbReference type="ARBA" id="ARBA00023170"/>
    </source>
</evidence>
<evidence type="ECO:0000256" key="6">
    <source>
        <dbReference type="ARBA" id="ARBA00022729"/>
    </source>
</evidence>
<keyword evidence="5 16" id="KW-0812">Transmembrane</keyword>
<dbReference type="InterPro" id="IPR001881">
    <property type="entry name" value="EGF-like_Ca-bd_dom"/>
</dbReference>
<comment type="caution">
    <text evidence="14">Lacks conserved residue(s) required for the propagation of feature annotation.</text>
</comment>
<comment type="subcellular location">
    <subcellularLocation>
        <location evidence="1">Membrane</location>
        <topology evidence="1">Single-pass type I membrane protein</topology>
    </subcellularLocation>
</comment>
<dbReference type="InterPro" id="IPR051505">
    <property type="entry name" value="C-type_lectin_domain"/>
</dbReference>
<keyword evidence="11 14" id="KW-1015">Disulfide bond</keyword>
<evidence type="ECO:0000313" key="20">
    <source>
        <dbReference type="Proteomes" id="UP000694388"/>
    </source>
</evidence>
<evidence type="ECO:0000259" key="17">
    <source>
        <dbReference type="PROSITE" id="PS50026"/>
    </source>
</evidence>
<feature type="region of interest" description="Disordered" evidence="15">
    <location>
        <begin position="361"/>
        <end position="382"/>
    </location>
</feature>
<evidence type="ECO:0000256" key="3">
    <source>
        <dbReference type="ARBA" id="ARBA00022553"/>
    </source>
</evidence>
<dbReference type="Gene3D" id="2.10.25.10">
    <property type="entry name" value="Laminin"/>
    <property type="match status" value="2"/>
</dbReference>
<feature type="transmembrane region" description="Helical" evidence="16">
    <location>
        <begin position="329"/>
        <end position="352"/>
    </location>
</feature>
<evidence type="ECO:0000256" key="10">
    <source>
        <dbReference type="ARBA" id="ARBA00023136"/>
    </source>
</evidence>
<reference evidence="19" key="2">
    <citation type="submission" date="2025-09" db="UniProtKB">
        <authorList>
            <consortium name="Ensembl"/>
        </authorList>
    </citation>
    <scope>IDENTIFICATION</scope>
</reference>
<dbReference type="Ensembl" id="ENSEBUT00000002637.1">
    <property type="protein sequence ID" value="ENSEBUP00000002286.1"/>
    <property type="gene ID" value="ENSEBUG00000001736.1"/>
</dbReference>
<feature type="domain" description="C-type lectin" evidence="18">
    <location>
        <begin position="36"/>
        <end position="145"/>
    </location>
</feature>
<evidence type="ECO:0000256" key="8">
    <source>
        <dbReference type="ARBA" id="ARBA00022737"/>
    </source>
</evidence>
<dbReference type="AlphaFoldDB" id="A0A8C4NFR4"/>
<dbReference type="SUPFAM" id="SSF56436">
    <property type="entry name" value="C-type lectin-like"/>
    <property type="match status" value="1"/>
</dbReference>
<dbReference type="SUPFAM" id="SSF57196">
    <property type="entry name" value="EGF/Laminin"/>
    <property type="match status" value="2"/>
</dbReference>
<keyword evidence="4" id="KW-0254">Endocytosis</keyword>
<dbReference type="GO" id="GO:0016020">
    <property type="term" value="C:membrane"/>
    <property type="evidence" value="ECO:0007669"/>
    <property type="project" value="UniProtKB-SubCell"/>
</dbReference>
<keyword evidence="8" id="KW-0677">Repeat</keyword>
<keyword evidence="2 14" id="KW-0245">EGF-like domain</keyword>
<dbReference type="Proteomes" id="UP000694388">
    <property type="component" value="Unplaced"/>
</dbReference>